<reference evidence="1" key="1">
    <citation type="journal article" date="2022" name="bioRxiv">
        <title>Population genetic analysis of Ophidiomyces ophidiicola, the causative agent of snake fungal disease, indicates recent introductions to the USA.</title>
        <authorList>
            <person name="Ladner J.T."/>
            <person name="Palmer J.M."/>
            <person name="Ettinger C.L."/>
            <person name="Stajich J.E."/>
            <person name="Farrell T.M."/>
            <person name="Glorioso B.M."/>
            <person name="Lawson B."/>
            <person name="Price S.J."/>
            <person name="Stengle A.G."/>
            <person name="Grear D.A."/>
            <person name="Lorch J.M."/>
        </authorList>
    </citation>
    <scope>NUCLEOTIDE SEQUENCE</scope>
    <source>
        <strain evidence="1">NWHC 24266-5</strain>
    </source>
</reference>
<gene>
    <name evidence="1" type="ORF">LOY88_000996</name>
</gene>
<organism evidence="1">
    <name type="scientific">Ophidiomyces ophidiicola</name>
    <dbReference type="NCBI Taxonomy" id="1387563"/>
    <lineage>
        <taxon>Eukaryota</taxon>
        <taxon>Fungi</taxon>
        <taxon>Dikarya</taxon>
        <taxon>Ascomycota</taxon>
        <taxon>Pezizomycotina</taxon>
        <taxon>Eurotiomycetes</taxon>
        <taxon>Eurotiomycetidae</taxon>
        <taxon>Onygenales</taxon>
        <taxon>Onygenaceae</taxon>
        <taxon>Ophidiomyces</taxon>
    </lineage>
</organism>
<protein>
    <submittedName>
        <fullName evidence="1">Uncharacterized protein</fullName>
    </submittedName>
</protein>
<proteinExistence type="predicted"/>
<dbReference type="EMBL" id="JALBCA010000010">
    <property type="protein sequence ID" value="KAI2391770.1"/>
    <property type="molecule type" value="Genomic_DNA"/>
</dbReference>
<comment type="caution">
    <text evidence="1">The sequence shown here is derived from an EMBL/GenBank/DDBJ whole genome shotgun (WGS) entry which is preliminary data.</text>
</comment>
<sequence length="236" mass="26434">MPPESPQEVSSEPLVFQNGKVRLIENFPAERPSSTLSDPTKPPQRVDSLYECNCRPQLLNRLKLIMSNSLMPAFEEFRSCQCSSHQFDSSLVDLALSSGYDTSSMSSHTPVHEICFQFPYPSQSPRARPGSSAYCGCSSSYVTSTPKLVAHPGQERTVAPLSCRLVSSTEKRLQVDREQLCRAEGASFYESNPHVSTWVDRLPDTVALQAFGIPLLRRKRKMSNLCRKNFAKLAWN</sequence>
<evidence type="ECO:0000313" key="1">
    <source>
        <dbReference type="EMBL" id="KAI2391770.1"/>
    </source>
</evidence>
<name>A0ACB8V6D4_9EURO</name>
<accession>A0ACB8V6D4</accession>